<evidence type="ECO:0000259" key="3">
    <source>
        <dbReference type="PROSITE" id="PS50102"/>
    </source>
</evidence>
<keyword evidence="5" id="KW-1185">Reference proteome</keyword>
<dbReference type="GO" id="GO:0003723">
    <property type="term" value="F:RNA binding"/>
    <property type="evidence" value="ECO:0007669"/>
    <property type="project" value="UniProtKB-UniRule"/>
</dbReference>
<reference evidence="4" key="2">
    <citation type="submission" date="2023-04" db="EMBL/GenBank/DDBJ databases">
        <authorList>
            <person name="Bruccoleri R.E."/>
            <person name="Oakeley E.J."/>
            <person name="Faust A.-M."/>
            <person name="Dessus-Babus S."/>
            <person name="Altorfer M."/>
            <person name="Burckhardt D."/>
            <person name="Oertli M."/>
            <person name="Naumann U."/>
            <person name="Petersen F."/>
            <person name="Wong J."/>
        </authorList>
    </citation>
    <scope>NUCLEOTIDE SEQUENCE</scope>
    <source>
        <strain evidence="4">GSM-AAB239-AS_SAM_17_03QT</strain>
        <tissue evidence="4">Leaf</tissue>
    </source>
</reference>
<evidence type="ECO:0000256" key="2">
    <source>
        <dbReference type="PROSITE-ProRule" id="PRU00176"/>
    </source>
</evidence>
<dbReference type="EMBL" id="JANAVB010034019">
    <property type="protein sequence ID" value="KAJ6807310.1"/>
    <property type="molecule type" value="Genomic_DNA"/>
</dbReference>
<keyword evidence="1 2" id="KW-0694">RNA-binding</keyword>
<accession>A0AAX6ETA2</accession>
<sequence>MSAAAASGQFGDTTYTKVFVGGLAWETKREAMKNYFDQFGDILEAVVITDKHTGRSKGYGFVTFCEPESAKKACIDPSPVIDGRRANCNLASLGVQRTRPTTPQHGGNIRRSFREMKSFDHAAAAAAGLEGGGMGAAFPCAASTFPHYHHHALQQGGCPCDVSYG</sequence>
<dbReference type="PROSITE" id="PS50102">
    <property type="entry name" value="RRM"/>
    <property type="match status" value="1"/>
</dbReference>
<dbReference type="InterPro" id="IPR012677">
    <property type="entry name" value="Nucleotide-bd_a/b_plait_sf"/>
</dbReference>
<dbReference type="PANTHER" id="PTHR11176">
    <property type="entry name" value="BOULE-RELATED"/>
    <property type="match status" value="1"/>
</dbReference>
<dbReference type="AlphaFoldDB" id="A0AAX6ETA2"/>
<comment type="caution">
    <text evidence="4">The sequence shown here is derived from an EMBL/GenBank/DDBJ whole genome shotgun (WGS) entry which is preliminary data.</text>
</comment>
<evidence type="ECO:0000313" key="5">
    <source>
        <dbReference type="Proteomes" id="UP001140949"/>
    </source>
</evidence>
<evidence type="ECO:0000313" key="4">
    <source>
        <dbReference type="EMBL" id="KAJ6807310.1"/>
    </source>
</evidence>
<organism evidence="4 5">
    <name type="scientific">Iris pallida</name>
    <name type="common">Sweet iris</name>
    <dbReference type="NCBI Taxonomy" id="29817"/>
    <lineage>
        <taxon>Eukaryota</taxon>
        <taxon>Viridiplantae</taxon>
        <taxon>Streptophyta</taxon>
        <taxon>Embryophyta</taxon>
        <taxon>Tracheophyta</taxon>
        <taxon>Spermatophyta</taxon>
        <taxon>Magnoliopsida</taxon>
        <taxon>Liliopsida</taxon>
        <taxon>Asparagales</taxon>
        <taxon>Iridaceae</taxon>
        <taxon>Iridoideae</taxon>
        <taxon>Irideae</taxon>
        <taxon>Iris</taxon>
    </lineage>
</organism>
<dbReference type="CDD" id="cd12384">
    <property type="entry name" value="RRM_RBM24_RBM38_like"/>
    <property type="match status" value="1"/>
</dbReference>
<dbReference type="InterPro" id="IPR035979">
    <property type="entry name" value="RBD_domain_sf"/>
</dbReference>
<dbReference type="PANTHER" id="PTHR11176:SF16">
    <property type="entry name" value="OS01G0876800 PROTEIN"/>
    <property type="match status" value="1"/>
</dbReference>
<name>A0AAX6ETA2_IRIPA</name>
<feature type="domain" description="RRM" evidence="3">
    <location>
        <begin position="16"/>
        <end position="93"/>
    </location>
</feature>
<proteinExistence type="predicted"/>
<protein>
    <submittedName>
        <fullName evidence="4">RNA-binding protein 24-B isoform X2</fullName>
    </submittedName>
</protein>
<gene>
    <name evidence="4" type="ORF">M6B38_172825</name>
</gene>
<dbReference type="SUPFAM" id="SSF54928">
    <property type="entry name" value="RNA-binding domain, RBD"/>
    <property type="match status" value="1"/>
</dbReference>
<dbReference type="Gene3D" id="3.30.70.330">
    <property type="match status" value="1"/>
</dbReference>
<dbReference type="InterPro" id="IPR000504">
    <property type="entry name" value="RRM_dom"/>
</dbReference>
<dbReference type="Proteomes" id="UP001140949">
    <property type="component" value="Unassembled WGS sequence"/>
</dbReference>
<dbReference type="SMART" id="SM00360">
    <property type="entry name" value="RRM"/>
    <property type="match status" value="1"/>
</dbReference>
<dbReference type="Pfam" id="PF00076">
    <property type="entry name" value="RRM_1"/>
    <property type="match status" value="1"/>
</dbReference>
<dbReference type="FunFam" id="3.30.70.330:FF:000250">
    <property type="entry name" value="RNA-binding (RRM/RBD/RNP motifs) family protein"/>
    <property type="match status" value="1"/>
</dbReference>
<evidence type="ECO:0000256" key="1">
    <source>
        <dbReference type="ARBA" id="ARBA00022884"/>
    </source>
</evidence>
<reference evidence="4" key="1">
    <citation type="journal article" date="2023" name="GigaByte">
        <title>Genome assembly of the bearded iris, Iris pallida Lam.</title>
        <authorList>
            <person name="Bruccoleri R.E."/>
            <person name="Oakeley E.J."/>
            <person name="Faust A.M.E."/>
            <person name="Altorfer M."/>
            <person name="Dessus-Babus S."/>
            <person name="Burckhardt D."/>
            <person name="Oertli M."/>
            <person name="Naumann U."/>
            <person name="Petersen F."/>
            <person name="Wong J."/>
        </authorList>
    </citation>
    <scope>NUCLEOTIDE SEQUENCE</scope>
    <source>
        <strain evidence="4">GSM-AAB239-AS_SAM_17_03QT</strain>
    </source>
</reference>